<evidence type="ECO:0000259" key="2">
    <source>
        <dbReference type="PROSITE" id="PS50020"/>
    </source>
</evidence>
<organism evidence="3 4">
    <name type="scientific">Venturia effusa</name>
    <dbReference type="NCBI Taxonomy" id="50376"/>
    <lineage>
        <taxon>Eukaryota</taxon>
        <taxon>Fungi</taxon>
        <taxon>Dikarya</taxon>
        <taxon>Ascomycota</taxon>
        <taxon>Pezizomycotina</taxon>
        <taxon>Dothideomycetes</taxon>
        <taxon>Pleosporomycetidae</taxon>
        <taxon>Venturiales</taxon>
        <taxon>Venturiaceae</taxon>
        <taxon>Venturia</taxon>
    </lineage>
</organism>
<proteinExistence type="predicted"/>
<dbReference type="AlphaFoldDB" id="A0A517L8X7"/>
<feature type="region of interest" description="Disordered" evidence="1">
    <location>
        <begin position="92"/>
        <end position="130"/>
    </location>
</feature>
<dbReference type="PROSITE" id="PS01159">
    <property type="entry name" value="WW_DOMAIN_1"/>
    <property type="match status" value="1"/>
</dbReference>
<dbReference type="PROSITE" id="PS50020">
    <property type="entry name" value="WW_DOMAIN_2"/>
    <property type="match status" value="1"/>
</dbReference>
<gene>
    <name evidence="3" type="ORF">FKW77_002957</name>
</gene>
<dbReference type="SMART" id="SM00456">
    <property type="entry name" value="WW"/>
    <property type="match status" value="1"/>
</dbReference>
<evidence type="ECO:0000313" key="4">
    <source>
        <dbReference type="Proteomes" id="UP000316270"/>
    </source>
</evidence>
<evidence type="ECO:0000313" key="3">
    <source>
        <dbReference type="EMBL" id="QDS72070.1"/>
    </source>
</evidence>
<dbReference type="SUPFAM" id="SSF51045">
    <property type="entry name" value="WW domain"/>
    <property type="match status" value="1"/>
</dbReference>
<protein>
    <recommendedName>
        <fullName evidence="2">WW domain-containing protein</fullName>
    </recommendedName>
</protein>
<dbReference type="Gene3D" id="2.20.70.10">
    <property type="match status" value="1"/>
</dbReference>
<feature type="compositionally biased region" description="Polar residues" evidence="1">
    <location>
        <begin position="117"/>
        <end position="130"/>
    </location>
</feature>
<feature type="compositionally biased region" description="Basic and acidic residues" evidence="1">
    <location>
        <begin position="31"/>
        <end position="40"/>
    </location>
</feature>
<name>A0A517L8X7_9PEZI</name>
<reference evidence="3 4" key="1">
    <citation type="submission" date="2019-07" db="EMBL/GenBank/DDBJ databases">
        <title>Finished genome of Venturia effusa.</title>
        <authorList>
            <person name="Young C.A."/>
            <person name="Cox M.P."/>
            <person name="Ganley A.R.D."/>
            <person name="David W.J."/>
        </authorList>
    </citation>
    <scope>NUCLEOTIDE SEQUENCE [LARGE SCALE GENOMIC DNA]</scope>
    <source>
        <strain evidence="4">albino</strain>
    </source>
</reference>
<dbReference type="CDD" id="cd00201">
    <property type="entry name" value="WW"/>
    <property type="match status" value="1"/>
</dbReference>
<dbReference type="Proteomes" id="UP000316270">
    <property type="component" value="Chromosome 7"/>
</dbReference>
<dbReference type="InterPro" id="IPR001202">
    <property type="entry name" value="WW_dom"/>
</dbReference>
<dbReference type="OrthoDB" id="2367685at2759"/>
<dbReference type="InterPro" id="IPR036020">
    <property type="entry name" value="WW_dom_sf"/>
</dbReference>
<accession>A0A517L8X7</accession>
<dbReference type="EMBL" id="CP042191">
    <property type="protein sequence ID" value="QDS72070.1"/>
    <property type="molecule type" value="Genomic_DNA"/>
</dbReference>
<sequence>MPVINPGTGYRLGKKPAVSPFAGPGRSLRQITKDDGDSAHGNEASISRTAEDSSLLKCTTDRVTNNEPGTGARKSSVIKADIVSADLAPVKTAHGSRDHKMANSEPPVKVPIGTTPAKPTNGKNTTGEAATSTVLGPYEDIKTTIPRFGDVGLAPTHTPAPATQSATISPIIPAANAPVTSSKVEPPILPRGWRAWSQDGRCYYENLVTSQTQWEIPMASAMSDLVVPSQQYSAPGIDQATGVVPMLPNALPKNGSQIPFTAESARVLPFRTEAVNQDEEPHEDRLRIKREEYFLIDTNEAAEIPAGHVEALVESGLVDDFGRPIRSPGTSPYRIENTDNDYNYYNEGDEFRSYNDSSSGYSSRRW</sequence>
<keyword evidence="4" id="KW-1185">Reference proteome</keyword>
<feature type="domain" description="WW" evidence="2">
    <location>
        <begin position="187"/>
        <end position="219"/>
    </location>
</feature>
<feature type="region of interest" description="Disordered" evidence="1">
    <location>
        <begin position="1"/>
        <end position="77"/>
    </location>
</feature>
<evidence type="ECO:0000256" key="1">
    <source>
        <dbReference type="SAM" id="MobiDB-lite"/>
    </source>
</evidence>